<evidence type="ECO:0000313" key="14">
    <source>
        <dbReference type="Proteomes" id="UP000565723"/>
    </source>
</evidence>
<feature type="coiled-coil region" evidence="10">
    <location>
        <begin position="161"/>
        <end position="202"/>
    </location>
</feature>
<dbReference type="Gene3D" id="2.40.30.170">
    <property type="match status" value="1"/>
</dbReference>
<name>A0A850LPS4_9RHOB</name>
<evidence type="ECO:0000256" key="10">
    <source>
        <dbReference type="SAM" id="Coils"/>
    </source>
</evidence>
<dbReference type="PANTHER" id="PTHR30386:SF17">
    <property type="entry name" value="ALKALINE PROTEASE SECRETION PROTEIN APRE"/>
    <property type="match status" value="1"/>
</dbReference>
<keyword evidence="5 9" id="KW-0997">Cell inner membrane</keyword>
<keyword evidence="8" id="KW-0472">Membrane</keyword>
<dbReference type="InterPro" id="IPR050739">
    <property type="entry name" value="MFP"/>
</dbReference>
<dbReference type="PANTHER" id="PTHR30386">
    <property type="entry name" value="MEMBRANE FUSION SUBUNIT OF EMRAB-TOLC MULTIDRUG EFFLUX PUMP"/>
    <property type="match status" value="1"/>
</dbReference>
<feature type="domain" description="AprE-like beta-barrel" evidence="12">
    <location>
        <begin position="327"/>
        <end position="414"/>
    </location>
</feature>
<dbReference type="InterPro" id="IPR058781">
    <property type="entry name" value="HH_AprE-like"/>
</dbReference>
<gene>
    <name evidence="13" type="ORF">HW564_21770</name>
</gene>
<dbReference type="GO" id="GO:0015031">
    <property type="term" value="P:protein transport"/>
    <property type="evidence" value="ECO:0007669"/>
    <property type="project" value="InterPro"/>
</dbReference>
<dbReference type="InterPro" id="IPR058982">
    <property type="entry name" value="Beta-barrel_AprE"/>
</dbReference>
<organism evidence="13 14">
    <name type="scientific">Ruegeria pomeroyi</name>
    <dbReference type="NCBI Taxonomy" id="89184"/>
    <lineage>
        <taxon>Bacteria</taxon>
        <taxon>Pseudomonadati</taxon>
        <taxon>Pseudomonadota</taxon>
        <taxon>Alphaproteobacteria</taxon>
        <taxon>Rhodobacterales</taxon>
        <taxon>Roseobacteraceae</taxon>
        <taxon>Ruegeria</taxon>
    </lineage>
</organism>
<dbReference type="NCBIfam" id="TIGR01843">
    <property type="entry name" value="type_I_hlyD"/>
    <property type="match status" value="1"/>
</dbReference>
<accession>A0A850LPS4</accession>
<dbReference type="RefSeq" id="WP_011047724.1">
    <property type="nucleotide sequence ID" value="NZ_CP076685.1"/>
</dbReference>
<keyword evidence="4 9" id="KW-1003">Cell membrane</keyword>
<protein>
    <recommendedName>
        <fullName evidence="9">Membrane fusion protein (MFP) family protein</fullName>
    </recommendedName>
</protein>
<evidence type="ECO:0000256" key="6">
    <source>
        <dbReference type="ARBA" id="ARBA00022692"/>
    </source>
</evidence>
<dbReference type="InterPro" id="IPR010129">
    <property type="entry name" value="T1SS_HlyD"/>
</dbReference>
<keyword evidence="10" id="KW-0175">Coiled coil</keyword>
<comment type="caution">
    <text evidence="13">The sequence shown here is derived from an EMBL/GenBank/DDBJ whole genome shotgun (WGS) entry which is preliminary data.</text>
</comment>
<reference evidence="13 14" key="1">
    <citation type="journal article" date="2020" name="Proc. Natl. Acad. Sci. U.S.A.">
        <title>Ecological drivers of bacterial community assembly in synthetic phycospheres.</title>
        <authorList>
            <person name="Fu H."/>
            <person name="Uchimiya M."/>
            <person name="Gore J."/>
            <person name="Moran M.A."/>
        </authorList>
    </citation>
    <scope>NUCLEOTIDE SEQUENCE [LARGE SCALE GENOMIC DNA]</scope>
    <source>
        <strain evidence="13">HF-Din03</strain>
    </source>
</reference>
<dbReference type="Gene3D" id="1.10.287.470">
    <property type="entry name" value="Helix hairpin bin"/>
    <property type="match status" value="1"/>
</dbReference>
<evidence type="ECO:0000256" key="1">
    <source>
        <dbReference type="ARBA" id="ARBA00004377"/>
    </source>
</evidence>
<keyword evidence="7" id="KW-1133">Transmembrane helix</keyword>
<evidence type="ECO:0000256" key="7">
    <source>
        <dbReference type="ARBA" id="ARBA00022989"/>
    </source>
</evidence>
<feature type="domain" description="AprE-like long alpha-helical hairpin" evidence="11">
    <location>
        <begin position="94"/>
        <end position="267"/>
    </location>
</feature>
<evidence type="ECO:0000259" key="12">
    <source>
        <dbReference type="Pfam" id="PF26002"/>
    </source>
</evidence>
<dbReference type="PRINTS" id="PR01490">
    <property type="entry name" value="RTXTOXIND"/>
</dbReference>
<dbReference type="GO" id="GO:0005886">
    <property type="term" value="C:plasma membrane"/>
    <property type="evidence" value="ECO:0007669"/>
    <property type="project" value="UniProtKB-SubCell"/>
</dbReference>
<evidence type="ECO:0000256" key="3">
    <source>
        <dbReference type="ARBA" id="ARBA00022448"/>
    </source>
</evidence>
<proteinExistence type="inferred from homology"/>
<comment type="similarity">
    <text evidence="2 9">Belongs to the membrane fusion protein (MFP) (TC 8.A.1) family.</text>
</comment>
<evidence type="ECO:0000256" key="4">
    <source>
        <dbReference type="ARBA" id="ARBA00022475"/>
    </source>
</evidence>
<evidence type="ECO:0000256" key="9">
    <source>
        <dbReference type="RuleBase" id="RU365093"/>
    </source>
</evidence>
<dbReference type="Gene3D" id="2.40.50.100">
    <property type="match status" value="1"/>
</dbReference>
<dbReference type="Proteomes" id="UP000565723">
    <property type="component" value="Unassembled WGS sequence"/>
</dbReference>
<evidence type="ECO:0000256" key="8">
    <source>
        <dbReference type="ARBA" id="ARBA00023136"/>
    </source>
</evidence>
<dbReference type="AlphaFoldDB" id="A0A850LPS4"/>
<dbReference type="OMA" id="PIREYQA"/>
<dbReference type="PROSITE" id="PS51257">
    <property type="entry name" value="PROKAR_LIPOPROTEIN"/>
    <property type="match status" value="1"/>
</dbReference>
<dbReference type="SUPFAM" id="SSF111369">
    <property type="entry name" value="HlyD-like secretion proteins"/>
    <property type="match status" value="1"/>
</dbReference>
<dbReference type="EMBL" id="JABXIY010000072">
    <property type="protein sequence ID" value="NVK99559.1"/>
    <property type="molecule type" value="Genomic_DNA"/>
</dbReference>
<evidence type="ECO:0000313" key="13">
    <source>
        <dbReference type="EMBL" id="NVK99559.1"/>
    </source>
</evidence>
<keyword evidence="3 9" id="KW-0813">Transport</keyword>
<keyword evidence="6" id="KW-0812">Transmembrane</keyword>
<evidence type="ECO:0000256" key="5">
    <source>
        <dbReference type="ARBA" id="ARBA00022519"/>
    </source>
</evidence>
<sequence length="437" mass="48824">MADPKSKRRTWTTGRPFAVTVFSLIFLLGCLAVWSTRANISGAVIGSGTIEVSTTMTAVQHPIGGVVSEINVRNGDRVRAGDILVQLDSRQFHSDLNVVEGELFEVLANIARLQAIMDNRRQMELTPVLAEAVQTKPEVKLLVERQQQQLTAHFEAITSGMHLLDEQITQVRAEIAGVEAQLAAKLDEIDLLSLEIENAEQLAERKLITMSELYKLKKDDVTIRGEIGQNEAKIAELRGKISELNLKRLVVIPDAQEKAEEELRKLRPLRVRFMEMRLSLLDDLSKLEIRAPVNGKIHESQVQGRRSVITAAKPLMMIVPDDDPYQIGVRIAAADIDQVFIGQEASIKFRAFNARDLPIILGSVSRISPDVTLDPLTKKYHYEVKVALNAGEEAKLNGRELLPGMPVEAYIATESRTAINYVVRPIKRFFDRALRDT</sequence>
<evidence type="ECO:0000259" key="11">
    <source>
        <dbReference type="Pfam" id="PF25994"/>
    </source>
</evidence>
<comment type="subcellular location">
    <subcellularLocation>
        <location evidence="1 9">Cell inner membrane</location>
        <topology evidence="1 9">Single-pass membrane protein</topology>
    </subcellularLocation>
</comment>
<dbReference type="Pfam" id="PF26002">
    <property type="entry name" value="Beta-barrel_AprE"/>
    <property type="match status" value="1"/>
</dbReference>
<dbReference type="Pfam" id="PF25994">
    <property type="entry name" value="HH_AprE"/>
    <property type="match status" value="1"/>
</dbReference>
<evidence type="ECO:0000256" key="2">
    <source>
        <dbReference type="ARBA" id="ARBA00009477"/>
    </source>
</evidence>